<evidence type="ECO:0000313" key="2">
    <source>
        <dbReference type="EMBL" id="QBZ99048.1"/>
    </source>
</evidence>
<dbReference type="RefSeq" id="WP_136152916.1">
    <property type="nucleotide sequence ID" value="NZ_CP038810.1"/>
</dbReference>
<proteinExistence type="predicted"/>
<keyword evidence="3" id="KW-1185">Reference proteome</keyword>
<evidence type="ECO:0008006" key="4">
    <source>
        <dbReference type="Google" id="ProtNLM"/>
    </source>
</evidence>
<protein>
    <recommendedName>
        <fullName evidence="4">DUF4488 domain-containing protein</fullName>
    </recommendedName>
</protein>
<gene>
    <name evidence="2" type="ORF">GS03_02564</name>
</gene>
<feature type="signal peptide" evidence="1">
    <location>
        <begin position="1"/>
        <end position="20"/>
    </location>
</feature>
<evidence type="ECO:0000256" key="1">
    <source>
        <dbReference type="SAM" id="SignalP"/>
    </source>
</evidence>
<accession>A0A4P7PVM8</accession>
<dbReference type="EMBL" id="CP038810">
    <property type="protein sequence ID" value="QBZ99048.1"/>
    <property type="molecule type" value="Genomic_DNA"/>
</dbReference>
<dbReference type="KEGG" id="fsn:GS03_02564"/>
<dbReference type="AlphaFoldDB" id="A0A4P7PVM8"/>
<evidence type="ECO:0000313" key="3">
    <source>
        <dbReference type="Proteomes" id="UP000296862"/>
    </source>
</evidence>
<dbReference type="OrthoDB" id="795889at2"/>
<sequence length="152" mass="18049">MKVKNLLYVALLLLSLNCFSQNWDKIEAKDGIHYISHYMQNINLDILGKYLFKGQEPVVELNEYGMGFYQLHEQPKRPMIWGLECDDRGALIYKKGFDNASYTLWYQYTTKLEDDTEDDMNWKAVEFTMHFNTLKMFIQGERSKDYKETASK</sequence>
<reference evidence="2 3" key="1">
    <citation type="submission" date="2019-04" db="EMBL/GenBank/DDBJ databases">
        <title>Flavobacterium sp. GS03.</title>
        <authorList>
            <person name="Kim H."/>
        </authorList>
    </citation>
    <scope>NUCLEOTIDE SEQUENCE [LARGE SCALE GENOMIC DNA]</scope>
    <source>
        <strain evidence="2 3">GS03</strain>
    </source>
</reference>
<keyword evidence="1" id="KW-0732">Signal</keyword>
<organism evidence="2 3">
    <name type="scientific">Flavobacterium sangjuense</name>
    <dbReference type="NCBI Taxonomy" id="2518177"/>
    <lineage>
        <taxon>Bacteria</taxon>
        <taxon>Pseudomonadati</taxon>
        <taxon>Bacteroidota</taxon>
        <taxon>Flavobacteriia</taxon>
        <taxon>Flavobacteriales</taxon>
        <taxon>Flavobacteriaceae</taxon>
        <taxon>Flavobacterium</taxon>
    </lineage>
</organism>
<feature type="chain" id="PRO_5020511671" description="DUF4488 domain-containing protein" evidence="1">
    <location>
        <begin position="21"/>
        <end position="152"/>
    </location>
</feature>
<dbReference type="Proteomes" id="UP000296862">
    <property type="component" value="Chromosome"/>
</dbReference>
<name>A0A4P7PVM8_9FLAO</name>